<dbReference type="PANTHER" id="PTHR43628:SF1">
    <property type="entry name" value="CHITIN SYNTHASE REGULATORY FACTOR 2-RELATED"/>
    <property type="match status" value="1"/>
</dbReference>
<evidence type="ECO:0000313" key="3">
    <source>
        <dbReference type="Proteomes" id="UP000646579"/>
    </source>
</evidence>
<dbReference type="InterPro" id="IPR006597">
    <property type="entry name" value="Sel1-like"/>
</dbReference>
<comment type="caution">
    <text evidence="2">The sequence shown here is derived from an EMBL/GenBank/DDBJ whole genome shotgun (WGS) entry which is preliminary data.</text>
</comment>
<proteinExistence type="predicted"/>
<dbReference type="EMBL" id="BMZE01000001">
    <property type="protein sequence ID" value="GHA10929.1"/>
    <property type="molecule type" value="Genomic_DNA"/>
</dbReference>
<feature type="chain" id="PRO_5037805238" evidence="1">
    <location>
        <begin position="31"/>
        <end position="305"/>
    </location>
</feature>
<keyword evidence="3" id="KW-1185">Reference proteome</keyword>
<dbReference type="RefSeq" id="WP_189422498.1">
    <property type="nucleotide sequence ID" value="NZ_BMZE01000001.1"/>
</dbReference>
<gene>
    <name evidence="2" type="ORF">GCM10007989_01530</name>
</gene>
<dbReference type="SMART" id="SM00671">
    <property type="entry name" value="SEL1"/>
    <property type="match status" value="4"/>
</dbReference>
<dbReference type="SUPFAM" id="SSF81901">
    <property type="entry name" value="HCP-like"/>
    <property type="match status" value="1"/>
</dbReference>
<dbReference type="InterPro" id="IPR011990">
    <property type="entry name" value="TPR-like_helical_dom_sf"/>
</dbReference>
<evidence type="ECO:0000313" key="2">
    <source>
        <dbReference type="EMBL" id="GHA10929.1"/>
    </source>
</evidence>
<dbReference type="InterPro" id="IPR052945">
    <property type="entry name" value="Mitotic_Regulator"/>
</dbReference>
<dbReference type="Pfam" id="PF08238">
    <property type="entry name" value="Sel1"/>
    <property type="match status" value="3"/>
</dbReference>
<sequence>MRVHKGACLLTLALGLGLAGLDTVALPAVAQTVAVGETGMADRALRQGERSAQVQANPSHLAQPQSAVDAALGMANMLDGAGGGVSRDQLLSALENAAAAGQPMALWQLGTMYENGEGVAQDPVKAFGYFSQIANQHADAAPRGLEADIVAQSFVKVGDYYRDGLPGAGIKADADRSHALLMHAASYFGDADAQYRVGMLYLEENELGVNPLQSARWLSLAARKGHGLAQAKLGELLYEGIEGIEAQPVEGLMWMNIAKSLLQGTGDEAAVDEIRNAALAEATEDERLQAANLATQLGPQFSGQF</sequence>
<dbReference type="PANTHER" id="PTHR43628">
    <property type="entry name" value="ACTIVATOR OF C KINASE PROTEIN 1-RELATED"/>
    <property type="match status" value="1"/>
</dbReference>
<name>A0A918RUX1_9HYPH</name>
<accession>A0A918RUX1</accession>
<dbReference type="Gene3D" id="1.25.40.10">
    <property type="entry name" value="Tetratricopeptide repeat domain"/>
    <property type="match status" value="2"/>
</dbReference>
<organism evidence="2 3">
    <name type="scientific">Devosia pacifica</name>
    <dbReference type="NCBI Taxonomy" id="1335967"/>
    <lineage>
        <taxon>Bacteria</taxon>
        <taxon>Pseudomonadati</taxon>
        <taxon>Pseudomonadota</taxon>
        <taxon>Alphaproteobacteria</taxon>
        <taxon>Hyphomicrobiales</taxon>
        <taxon>Devosiaceae</taxon>
        <taxon>Devosia</taxon>
    </lineage>
</organism>
<reference evidence="2" key="1">
    <citation type="journal article" date="2014" name="Int. J. Syst. Evol. Microbiol.">
        <title>Complete genome sequence of Corynebacterium casei LMG S-19264T (=DSM 44701T), isolated from a smear-ripened cheese.</title>
        <authorList>
            <consortium name="US DOE Joint Genome Institute (JGI-PGF)"/>
            <person name="Walter F."/>
            <person name="Albersmeier A."/>
            <person name="Kalinowski J."/>
            <person name="Ruckert C."/>
        </authorList>
    </citation>
    <scope>NUCLEOTIDE SEQUENCE</scope>
    <source>
        <strain evidence="2">KCTC 32437</strain>
    </source>
</reference>
<protein>
    <submittedName>
        <fullName evidence="2">Exopolysaccharide production negative regulator</fullName>
    </submittedName>
</protein>
<evidence type="ECO:0000256" key="1">
    <source>
        <dbReference type="SAM" id="SignalP"/>
    </source>
</evidence>
<dbReference type="Proteomes" id="UP000646579">
    <property type="component" value="Unassembled WGS sequence"/>
</dbReference>
<reference evidence="2" key="2">
    <citation type="submission" date="2020-09" db="EMBL/GenBank/DDBJ databases">
        <authorList>
            <person name="Sun Q."/>
            <person name="Kim S."/>
        </authorList>
    </citation>
    <scope>NUCLEOTIDE SEQUENCE</scope>
    <source>
        <strain evidence="2">KCTC 32437</strain>
    </source>
</reference>
<dbReference type="AlphaFoldDB" id="A0A918RUX1"/>
<feature type="signal peptide" evidence="1">
    <location>
        <begin position="1"/>
        <end position="30"/>
    </location>
</feature>
<keyword evidence="1" id="KW-0732">Signal</keyword>